<dbReference type="InterPro" id="IPR043930">
    <property type="entry name" value="DUF5754"/>
</dbReference>
<dbReference type="EMBL" id="JBGBPQ010000027">
    <property type="protein sequence ID" value="KAL1498550.1"/>
    <property type="molecule type" value="Genomic_DNA"/>
</dbReference>
<evidence type="ECO:0000313" key="1">
    <source>
        <dbReference type="EMBL" id="KAL1498550.1"/>
    </source>
</evidence>
<dbReference type="Proteomes" id="UP001515480">
    <property type="component" value="Unassembled WGS sequence"/>
</dbReference>
<proteinExistence type="predicted"/>
<sequence>MVNLTKARANARKLGVTVRPSTVRGKKLDVYRRERKVASIGAVGYEDYTTHNDDERKRRYKLRHEKHRHRVGTPSYYADKILWT</sequence>
<evidence type="ECO:0000313" key="2">
    <source>
        <dbReference type="Proteomes" id="UP001515480"/>
    </source>
</evidence>
<name>A0AB34IFD6_PRYPA</name>
<gene>
    <name evidence="1" type="ORF">AB1Y20_013870</name>
</gene>
<protein>
    <submittedName>
        <fullName evidence="1">Uncharacterized protein</fullName>
    </submittedName>
</protein>
<comment type="caution">
    <text evidence="1">The sequence shown here is derived from an EMBL/GenBank/DDBJ whole genome shotgun (WGS) entry which is preliminary data.</text>
</comment>
<keyword evidence="2" id="KW-1185">Reference proteome</keyword>
<dbReference type="AlphaFoldDB" id="A0AB34IFD6"/>
<reference evidence="1 2" key="1">
    <citation type="journal article" date="2024" name="Science">
        <title>Giant polyketide synthase enzymes in the biosynthesis of giant marine polyether toxins.</title>
        <authorList>
            <person name="Fallon T.R."/>
            <person name="Shende V.V."/>
            <person name="Wierzbicki I.H."/>
            <person name="Pendleton A.L."/>
            <person name="Watervoot N.F."/>
            <person name="Auber R.P."/>
            <person name="Gonzalez D.J."/>
            <person name="Wisecaver J.H."/>
            <person name="Moore B.S."/>
        </authorList>
    </citation>
    <scope>NUCLEOTIDE SEQUENCE [LARGE SCALE GENOMIC DNA]</scope>
    <source>
        <strain evidence="1 2">12B1</strain>
    </source>
</reference>
<dbReference type="Pfam" id="PF19058">
    <property type="entry name" value="DUF5754"/>
    <property type="match status" value="1"/>
</dbReference>
<accession>A0AB34IFD6</accession>
<organism evidence="1 2">
    <name type="scientific">Prymnesium parvum</name>
    <name type="common">Toxic golden alga</name>
    <dbReference type="NCBI Taxonomy" id="97485"/>
    <lineage>
        <taxon>Eukaryota</taxon>
        <taxon>Haptista</taxon>
        <taxon>Haptophyta</taxon>
        <taxon>Prymnesiophyceae</taxon>
        <taxon>Prymnesiales</taxon>
        <taxon>Prymnesiaceae</taxon>
        <taxon>Prymnesium</taxon>
    </lineage>
</organism>